<sequence length="220" mass="22551">MTTKHSAIIIGVGPGLGLALARKFGHELGEVALIARSPAHLAPLLQELKKAGITAHGFAADAADLNGLRATIRQATSAMSPLKALIYNAAAIKPCRAVSLEPEGFAAELVVDVVAPLAAAQAAAPVLEANGGGSVLFTGGGFAIYPYADMAALSAGKAALRNLTATLAEDLEPKGIRTAVVTICGYLAEEGRFAPATVADAYWNLHVSPAEDRKPELTYA</sequence>
<evidence type="ECO:0000313" key="1">
    <source>
        <dbReference type="EMBL" id="KAA0688205.1"/>
    </source>
</evidence>
<dbReference type="InterPro" id="IPR002347">
    <property type="entry name" value="SDR_fam"/>
</dbReference>
<dbReference type="Proteomes" id="UP000476837">
    <property type="component" value="Unassembled WGS sequence"/>
</dbReference>
<protein>
    <submittedName>
        <fullName evidence="1">SDR family NAD(P)-dependent oxidoreductase</fullName>
    </submittedName>
</protein>
<reference evidence="1 2" key="1">
    <citation type="submission" date="2018-07" db="EMBL/GenBank/DDBJ databases">
        <title>Genome sequence of Roseomonas fauriae ATCC 49958.</title>
        <authorList>
            <person name="Sant'Anna F.H."/>
            <person name="Baldani J.I."/>
            <person name="Zilli J.E."/>
            <person name="Reis V.M."/>
            <person name="Hartmann A."/>
            <person name="Cruz L."/>
            <person name="de Souza E.M."/>
            <person name="de Oliveira Pedrosa F."/>
            <person name="Passaglia L.M.P."/>
        </authorList>
    </citation>
    <scope>NUCLEOTIDE SEQUENCE [LARGE SCALE GENOMIC DNA]</scope>
    <source>
        <strain evidence="1 2">ATCC 49958</strain>
    </source>
</reference>
<dbReference type="Gene3D" id="3.40.50.720">
    <property type="entry name" value="NAD(P)-binding Rossmann-like Domain"/>
    <property type="match status" value="1"/>
</dbReference>
<organism evidence="1 2">
    <name type="scientific">Azospirillum brasilense</name>
    <dbReference type="NCBI Taxonomy" id="192"/>
    <lineage>
        <taxon>Bacteria</taxon>
        <taxon>Pseudomonadati</taxon>
        <taxon>Pseudomonadota</taxon>
        <taxon>Alphaproteobacteria</taxon>
        <taxon>Rhodospirillales</taxon>
        <taxon>Azospirillaceae</taxon>
        <taxon>Azospirillum</taxon>
    </lineage>
</organism>
<proteinExistence type="predicted"/>
<dbReference type="EMBL" id="QOKV01000001">
    <property type="protein sequence ID" value="KAA0688205.1"/>
    <property type="molecule type" value="Genomic_DNA"/>
</dbReference>
<name>A0A6L3B5D1_AZOBR</name>
<accession>A0A6L3B5D1</accession>
<dbReference type="PANTHER" id="PTHR43431">
    <property type="entry name" value="OXIDOREDUCTASE, SHORT CHAIN DEHYDROGENASE/REDUCTASE FAMILY (AFU_ORTHOLOGUE AFUA_5G14000)"/>
    <property type="match status" value="1"/>
</dbReference>
<comment type="caution">
    <text evidence="1">The sequence shown here is derived from an EMBL/GenBank/DDBJ whole genome shotgun (WGS) entry which is preliminary data.</text>
</comment>
<dbReference type="PANTHER" id="PTHR43431:SF1">
    <property type="entry name" value="OS08G0476300 PROTEIN"/>
    <property type="match status" value="1"/>
</dbReference>
<dbReference type="Pfam" id="PF00106">
    <property type="entry name" value="adh_short"/>
    <property type="match status" value="1"/>
</dbReference>
<dbReference type="SUPFAM" id="SSF51735">
    <property type="entry name" value="NAD(P)-binding Rossmann-fold domains"/>
    <property type="match status" value="1"/>
</dbReference>
<gene>
    <name evidence="1" type="ORF">DS837_00200</name>
</gene>
<evidence type="ECO:0000313" key="2">
    <source>
        <dbReference type="Proteomes" id="UP000476837"/>
    </source>
</evidence>
<dbReference type="InterPro" id="IPR036291">
    <property type="entry name" value="NAD(P)-bd_dom_sf"/>
</dbReference>
<dbReference type="PRINTS" id="PR00081">
    <property type="entry name" value="GDHRDH"/>
</dbReference>
<dbReference type="RefSeq" id="WP_149162930.1">
    <property type="nucleotide sequence ID" value="NZ_QOKV01000001.1"/>
</dbReference>
<dbReference type="AlphaFoldDB" id="A0A6L3B5D1"/>